<dbReference type="AlphaFoldDB" id="A0AAW1K5T6"/>
<reference evidence="2" key="1">
    <citation type="submission" date="2024-03" db="EMBL/GenBank/DDBJ databases">
        <title>WGS assembly of Saponaria officinalis var. Norfolk2.</title>
        <authorList>
            <person name="Jenkins J."/>
            <person name="Shu S."/>
            <person name="Grimwood J."/>
            <person name="Barry K."/>
            <person name="Goodstein D."/>
            <person name="Schmutz J."/>
            <person name="Leebens-Mack J."/>
            <person name="Osbourn A."/>
        </authorList>
    </citation>
    <scope>NUCLEOTIDE SEQUENCE [LARGE SCALE GENOMIC DNA]</scope>
    <source>
        <strain evidence="2">JIC</strain>
    </source>
</reference>
<dbReference type="PROSITE" id="PS50181">
    <property type="entry name" value="FBOX"/>
    <property type="match status" value="1"/>
</dbReference>
<dbReference type="SUPFAM" id="SSF81383">
    <property type="entry name" value="F-box domain"/>
    <property type="match status" value="1"/>
</dbReference>
<dbReference type="InterPro" id="IPR050796">
    <property type="entry name" value="SCF_F-box_component"/>
</dbReference>
<gene>
    <name evidence="2" type="ORF">RND81_06G140800</name>
</gene>
<accession>A0AAW1K5T6</accession>
<dbReference type="CDD" id="cd22157">
    <property type="entry name" value="F-box_AtFBW1-like"/>
    <property type="match status" value="1"/>
</dbReference>
<dbReference type="EMBL" id="JBDFQZ010000006">
    <property type="protein sequence ID" value="KAK9715066.1"/>
    <property type="molecule type" value="Genomic_DNA"/>
</dbReference>
<dbReference type="InterPro" id="IPR036047">
    <property type="entry name" value="F-box-like_dom_sf"/>
</dbReference>
<dbReference type="InterPro" id="IPR017451">
    <property type="entry name" value="F-box-assoc_interact_dom"/>
</dbReference>
<protein>
    <recommendedName>
        <fullName evidence="1">F-box domain-containing protein</fullName>
    </recommendedName>
</protein>
<dbReference type="InterPro" id="IPR006527">
    <property type="entry name" value="F-box-assoc_dom_typ1"/>
</dbReference>
<comment type="caution">
    <text evidence="2">The sequence shown here is derived from an EMBL/GenBank/DDBJ whole genome shotgun (WGS) entry which is preliminary data.</text>
</comment>
<name>A0AAW1K5T6_SAPOF</name>
<dbReference type="SMART" id="SM00256">
    <property type="entry name" value="FBOX"/>
    <property type="match status" value="1"/>
</dbReference>
<feature type="domain" description="F-box" evidence="1">
    <location>
        <begin position="1"/>
        <end position="46"/>
    </location>
</feature>
<dbReference type="Gene3D" id="1.20.1280.50">
    <property type="match status" value="1"/>
</dbReference>
<dbReference type="InterPro" id="IPR001810">
    <property type="entry name" value="F-box_dom"/>
</dbReference>
<dbReference type="Pfam" id="PF00646">
    <property type="entry name" value="F-box"/>
    <property type="match status" value="1"/>
</dbReference>
<evidence type="ECO:0000313" key="3">
    <source>
        <dbReference type="Proteomes" id="UP001443914"/>
    </source>
</evidence>
<keyword evidence="3" id="KW-1185">Reference proteome</keyword>
<dbReference type="PANTHER" id="PTHR31672:SF13">
    <property type="entry name" value="F-BOX PROTEIN CPR30-LIKE"/>
    <property type="match status" value="1"/>
</dbReference>
<evidence type="ECO:0000259" key="1">
    <source>
        <dbReference type="PROSITE" id="PS50181"/>
    </source>
</evidence>
<dbReference type="Pfam" id="PF07734">
    <property type="entry name" value="FBA_1"/>
    <property type="match status" value="1"/>
</dbReference>
<proteinExistence type="predicted"/>
<evidence type="ECO:0000313" key="2">
    <source>
        <dbReference type="EMBL" id="KAK9715066.1"/>
    </source>
</evidence>
<organism evidence="2 3">
    <name type="scientific">Saponaria officinalis</name>
    <name type="common">Common soapwort</name>
    <name type="synonym">Lychnis saponaria</name>
    <dbReference type="NCBI Taxonomy" id="3572"/>
    <lineage>
        <taxon>Eukaryota</taxon>
        <taxon>Viridiplantae</taxon>
        <taxon>Streptophyta</taxon>
        <taxon>Embryophyta</taxon>
        <taxon>Tracheophyta</taxon>
        <taxon>Spermatophyta</taxon>
        <taxon>Magnoliopsida</taxon>
        <taxon>eudicotyledons</taxon>
        <taxon>Gunneridae</taxon>
        <taxon>Pentapetalae</taxon>
        <taxon>Caryophyllales</taxon>
        <taxon>Caryophyllaceae</taxon>
        <taxon>Caryophylleae</taxon>
        <taxon>Saponaria</taxon>
    </lineage>
</organism>
<dbReference type="NCBIfam" id="TIGR01640">
    <property type="entry name" value="F_box_assoc_1"/>
    <property type="match status" value="1"/>
</dbReference>
<sequence>MAELMDLPVDLMINILLRFPAKTLLQFKCVCKLWCQIISSPHFTQIHLDQTLAQSNPIRRFVFSAPHLSSAEFDTFDRVSNLENPFGVGGFAHVVGCCHGLLCLCNYDVHLTILLYNPTTRTQKILPFLPKPSSLPHRYCFGFGYDTVSKDYKFVRILQSDEGTSPFRSQVMVYSLKTDSWVRGPNVPQPFFSDRDNGVLVGGSLHWAHGIYKGIEKHYSIISFSLSDHSFGEVPQPEYGEEFINLRVGVLDECFCLLVNDLDYSDIWVMKQYGVASSWTKLFRIGHFQKHMFFEWPIGYSLNRRELLLQQNIWRVVSFDLETQTFKDIKVCDFSRCIDTQVCVENLLMLKDAGSETQDTDPQLVKKRRRWKRLAHKTSNNWVSI</sequence>
<dbReference type="PANTHER" id="PTHR31672">
    <property type="entry name" value="BNACNNG10540D PROTEIN"/>
    <property type="match status" value="1"/>
</dbReference>
<dbReference type="Proteomes" id="UP001443914">
    <property type="component" value="Unassembled WGS sequence"/>
</dbReference>